<dbReference type="OMA" id="REVAMCV"/>
<dbReference type="EnsemblPlants" id="OPUNC03G25890.1">
    <property type="protein sequence ID" value="OPUNC03G25890.1"/>
    <property type="gene ID" value="OPUNC03G25890"/>
</dbReference>
<dbReference type="Gramene" id="OPUNC03G25890.1">
    <property type="protein sequence ID" value="OPUNC03G25890.1"/>
    <property type="gene ID" value="OPUNC03G25890"/>
</dbReference>
<accession>A0A0E0KH28</accession>
<name>A0A0E0KH28_ORYPU</name>
<dbReference type="HOGENOM" id="CLU_197840_0_0_1"/>
<protein>
    <submittedName>
        <fullName evidence="1">Uncharacterized protein</fullName>
    </submittedName>
</protein>
<evidence type="ECO:0000313" key="2">
    <source>
        <dbReference type="Proteomes" id="UP000026962"/>
    </source>
</evidence>
<dbReference type="AlphaFoldDB" id="A0A0E0KH28"/>
<reference evidence="1" key="1">
    <citation type="submission" date="2015-04" db="UniProtKB">
        <authorList>
            <consortium name="EnsemblPlants"/>
        </authorList>
    </citation>
    <scope>IDENTIFICATION</scope>
</reference>
<keyword evidence="2" id="KW-1185">Reference proteome</keyword>
<sequence>MAWPAIRSARPRASHTPEKTVWGPWAHAAFNLLIAAAVASSSGEKWRRTTVAKGEAMCSEWGFDGNEEDDVCGAPLVG</sequence>
<evidence type="ECO:0000313" key="1">
    <source>
        <dbReference type="EnsemblPlants" id="OPUNC03G25890.1"/>
    </source>
</evidence>
<organism evidence="1">
    <name type="scientific">Oryza punctata</name>
    <name type="common">Red rice</name>
    <dbReference type="NCBI Taxonomy" id="4537"/>
    <lineage>
        <taxon>Eukaryota</taxon>
        <taxon>Viridiplantae</taxon>
        <taxon>Streptophyta</taxon>
        <taxon>Embryophyta</taxon>
        <taxon>Tracheophyta</taxon>
        <taxon>Spermatophyta</taxon>
        <taxon>Magnoliopsida</taxon>
        <taxon>Liliopsida</taxon>
        <taxon>Poales</taxon>
        <taxon>Poaceae</taxon>
        <taxon>BOP clade</taxon>
        <taxon>Oryzoideae</taxon>
        <taxon>Oryzeae</taxon>
        <taxon>Oryzinae</taxon>
        <taxon>Oryza</taxon>
    </lineage>
</organism>
<proteinExistence type="predicted"/>
<reference evidence="1" key="2">
    <citation type="submission" date="2018-05" db="EMBL/GenBank/DDBJ databases">
        <title>OpunRS2 (Oryza punctata Reference Sequence Version 2).</title>
        <authorList>
            <person name="Zhang J."/>
            <person name="Kudrna D."/>
            <person name="Lee S."/>
            <person name="Talag J."/>
            <person name="Welchert J."/>
            <person name="Wing R.A."/>
        </authorList>
    </citation>
    <scope>NUCLEOTIDE SEQUENCE [LARGE SCALE GENOMIC DNA]</scope>
</reference>
<dbReference type="Proteomes" id="UP000026962">
    <property type="component" value="Chromosome 3"/>
</dbReference>